<dbReference type="GO" id="GO:1904680">
    <property type="term" value="F:peptide transmembrane transporter activity"/>
    <property type="evidence" value="ECO:0007669"/>
    <property type="project" value="TreeGrafter"/>
</dbReference>
<dbReference type="PROSITE" id="PS51257">
    <property type="entry name" value="PROKAR_LIPOPROTEIN"/>
    <property type="match status" value="1"/>
</dbReference>
<keyword evidence="4 5" id="KW-0732">Signal</keyword>
<dbReference type="Gene3D" id="3.40.190.10">
    <property type="entry name" value="Periplasmic binding protein-like II"/>
    <property type="match status" value="1"/>
</dbReference>
<dbReference type="OrthoDB" id="9803988at2"/>
<dbReference type="Proteomes" id="UP000321172">
    <property type="component" value="Chromosome"/>
</dbReference>
<gene>
    <name evidence="7" type="ORF">FRF71_07100</name>
</gene>
<evidence type="ECO:0000256" key="2">
    <source>
        <dbReference type="ARBA" id="ARBA00005695"/>
    </source>
</evidence>
<feature type="chain" id="PRO_5022666334" evidence="5">
    <location>
        <begin position="25"/>
        <end position="489"/>
    </location>
</feature>
<feature type="domain" description="Solute-binding protein family 5" evidence="6">
    <location>
        <begin position="71"/>
        <end position="162"/>
    </location>
</feature>
<reference evidence="7 8" key="1">
    <citation type="journal article" date="2013" name="J. Microbiol. Biotechnol.">
        <title>Novosphingobium ginsenosidimutans sp. nov., with the ability to convert ginsenoside.</title>
        <authorList>
            <person name="Kim J.K."/>
            <person name="He D."/>
            <person name="Liu Q.M."/>
            <person name="Park H.Y."/>
            <person name="Jung M.S."/>
            <person name="Yoon M.H."/>
            <person name="Kim S.C."/>
            <person name="Im W.T."/>
        </authorList>
    </citation>
    <scope>NUCLEOTIDE SEQUENCE [LARGE SCALE GENOMIC DNA]</scope>
    <source>
        <strain evidence="7 8">FW-6</strain>
    </source>
</reference>
<dbReference type="InterPro" id="IPR000914">
    <property type="entry name" value="SBP_5_dom"/>
</dbReference>
<protein>
    <submittedName>
        <fullName evidence="7">ABC transporter substrate-binding protein</fullName>
    </submittedName>
</protein>
<dbReference type="EMBL" id="CP042345">
    <property type="protein sequence ID" value="QEA15923.1"/>
    <property type="molecule type" value="Genomic_DNA"/>
</dbReference>
<organism evidence="7 8">
    <name type="scientific">Novosphingobium ginsenosidimutans</name>
    <dbReference type="NCBI Taxonomy" id="1176536"/>
    <lineage>
        <taxon>Bacteria</taxon>
        <taxon>Pseudomonadati</taxon>
        <taxon>Pseudomonadota</taxon>
        <taxon>Alphaproteobacteria</taxon>
        <taxon>Sphingomonadales</taxon>
        <taxon>Sphingomonadaceae</taxon>
        <taxon>Novosphingobium</taxon>
    </lineage>
</organism>
<evidence type="ECO:0000256" key="3">
    <source>
        <dbReference type="ARBA" id="ARBA00022448"/>
    </source>
</evidence>
<proteinExistence type="inferred from homology"/>
<dbReference type="PANTHER" id="PTHR30290:SF10">
    <property type="entry name" value="PERIPLASMIC OLIGOPEPTIDE-BINDING PROTEIN-RELATED"/>
    <property type="match status" value="1"/>
</dbReference>
<accession>A0A5B8S3P7</accession>
<dbReference type="SUPFAM" id="SSF53850">
    <property type="entry name" value="Periplasmic binding protein-like II"/>
    <property type="match status" value="1"/>
</dbReference>
<dbReference type="AlphaFoldDB" id="A0A5B8S3P7"/>
<dbReference type="RefSeq" id="WP_147089955.1">
    <property type="nucleotide sequence ID" value="NZ_BAABJD010000001.1"/>
</dbReference>
<dbReference type="PANTHER" id="PTHR30290">
    <property type="entry name" value="PERIPLASMIC BINDING COMPONENT OF ABC TRANSPORTER"/>
    <property type="match status" value="1"/>
</dbReference>
<evidence type="ECO:0000256" key="4">
    <source>
        <dbReference type="ARBA" id="ARBA00022729"/>
    </source>
</evidence>
<name>A0A5B8S3P7_9SPHN</name>
<dbReference type="GO" id="GO:0030313">
    <property type="term" value="C:cell envelope"/>
    <property type="evidence" value="ECO:0007669"/>
    <property type="project" value="UniProtKB-SubCell"/>
</dbReference>
<comment type="similarity">
    <text evidence="2">Belongs to the bacterial solute-binding protein 5 family.</text>
</comment>
<comment type="subcellular location">
    <subcellularLocation>
        <location evidence="1">Periplasm</location>
    </subcellularLocation>
</comment>
<dbReference type="KEGG" id="ngf:FRF71_07100"/>
<evidence type="ECO:0000313" key="8">
    <source>
        <dbReference type="Proteomes" id="UP000321172"/>
    </source>
</evidence>
<dbReference type="InterPro" id="IPR039424">
    <property type="entry name" value="SBP_5"/>
</dbReference>
<sequence length="489" mass="52303">MSPRLLSKLSGLVFALLLAGCDSASDRAVQVAVIGESASPFISGARLPLAAQLVRSATAEGLVGFDERGRVIPALADRWIVTDDGLSYIFRLRDGTWPDKTPLTGETARAALLQAIASVRATPLGSDLGAIDEVRAMAGRVIEIRLHQAQPDFLQLLAQPELGLLRKGRGAGPMRLGRDKDIALLRPIPPEDRGLPPVENWSKLSRKLRLEALGAQRAIDRFNSGEFDVVLGGRLVDFPRLDASGVPRGAIRLDPVGGLFGLAVVNPQGFLAEPERREALAMAIDRDALAAALNVGGWTETTRIVNPGADDDNGTVGERWPGQSLGERRAVAAKRAAAWTQAKGPLQLRIALPAGPGSDVLFTRLAEDFKAIGIEAVNVRENAAADLRLVDTVARYVRAGWFLNQLSCANARVLCSASADRLAAQALLEPDPAKRADLYAQAEAQLTIANTFIPFGVPIRWSLVSGQTTGFSPNPWNVHPLMPLAMLPK</sequence>
<dbReference type="Gene3D" id="3.10.105.10">
    <property type="entry name" value="Dipeptide-binding Protein, Domain 3"/>
    <property type="match status" value="1"/>
</dbReference>
<dbReference type="Pfam" id="PF00496">
    <property type="entry name" value="SBP_bac_5"/>
    <property type="match status" value="1"/>
</dbReference>
<feature type="signal peptide" evidence="5">
    <location>
        <begin position="1"/>
        <end position="24"/>
    </location>
</feature>
<evidence type="ECO:0000313" key="7">
    <source>
        <dbReference type="EMBL" id="QEA15923.1"/>
    </source>
</evidence>
<evidence type="ECO:0000259" key="6">
    <source>
        <dbReference type="Pfam" id="PF00496"/>
    </source>
</evidence>
<evidence type="ECO:0000256" key="5">
    <source>
        <dbReference type="SAM" id="SignalP"/>
    </source>
</evidence>
<keyword evidence="8" id="KW-1185">Reference proteome</keyword>
<evidence type="ECO:0000256" key="1">
    <source>
        <dbReference type="ARBA" id="ARBA00004418"/>
    </source>
</evidence>
<dbReference type="Gene3D" id="3.90.76.10">
    <property type="entry name" value="Dipeptide-binding Protein, Domain 1"/>
    <property type="match status" value="1"/>
</dbReference>
<keyword evidence="3" id="KW-0813">Transport</keyword>
<dbReference type="GO" id="GO:0015833">
    <property type="term" value="P:peptide transport"/>
    <property type="evidence" value="ECO:0007669"/>
    <property type="project" value="TreeGrafter"/>
</dbReference>